<keyword evidence="4" id="KW-1185">Reference proteome</keyword>
<evidence type="ECO:0000256" key="1">
    <source>
        <dbReference type="SAM" id="MobiDB-lite"/>
    </source>
</evidence>
<feature type="domain" description="DUF1421" evidence="2">
    <location>
        <begin position="513"/>
        <end position="556"/>
    </location>
</feature>
<dbReference type="OrthoDB" id="515416at2759"/>
<feature type="compositionally biased region" description="Polar residues" evidence="1">
    <location>
        <begin position="17"/>
        <end position="37"/>
    </location>
</feature>
<dbReference type="Proteomes" id="UP000008311">
    <property type="component" value="Unassembled WGS sequence"/>
</dbReference>
<name>B9SF87_RICCO</name>
<feature type="compositionally biased region" description="Polar residues" evidence="1">
    <location>
        <begin position="450"/>
        <end position="460"/>
    </location>
</feature>
<feature type="compositionally biased region" description="Polar residues" evidence="1">
    <location>
        <begin position="389"/>
        <end position="413"/>
    </location>
</feature>
<dbReference type="Pfam" id="PF07223">
    <property type="entry name" value="DUF1421"/>
    <property type="match status" value="1"/>
</dbReference>
<feature type="compositionally biased region" description="Polar residues" evidence="1">
    <location>
        <begin position="257"/>
        <end position="270"/>
    </location>
</feature>
<gene>
    <name evidence="3" type="ORF">RCOM_1095580</name>
</gene>
<feature type="compositionally biased region" description="Gly residues" evidence="1">
    <location>
        <begin position="497"/>
        <end position="506"/>
    </location>
</feature>
<reference evidence="4" key="1">
    <citation type="journal article" date="2010" name="Nat. Biotechnol.">
        <title>Draft genome sequence of the oilseed species Ricinus communis.</title>
        <authorList>
            <person name="Chan A.P."/>
            <person name="Crabtree J."/>
            <person name="Zhao Q."/>
            <person name="Lorenzi H."/>
            <person name="Orvis J."/>
            <person name="Puiu D."/>
            <person name="Melake-Berhan A."/>
            <person name="Jones K.M."/>
            <person name="Redman J."/>
            <person name="Chen G."/>
            <person name="Cahoon E.B."/>
            <person name="Gedil M."/>
            <person name="Stanke M."/>
            <person name="Haas B.J."/>
            <person name="Wortman J.R."/>
            <person name="Fraser-Liggett C.M."/>
            <person name="Ravel J."/>
            <person name="Rabinowicz P.D."/>
        </authorList>
    </citation>
    <scope>NUCLEOTIDE SEQUENCE [LARGE SCALE GENOMIC DNA]</scope>
    <source>
        <strain evidence="4">cv. Hale</strain>
    </source>
</reference>
<accession>B9SF87</accession>
<dbReference type="InterPro" id="IPR010820">
    <property type="entry name" value="DUF1421"/>
</dbReference>
<feature type="compositionally biased region" description="Polar residues" evidence="1">
    <location>
        <begin position="305"/>
        <end position="318"/>
    </location>
</feature>
<dbReference type="InParanoid" id="B9SF87"/>
<proteinExistence type="predicted"/>
<evidence type="ECO:0000313" key="4">
    <source>
        <dbReference type="Proteomes" id="UP000008311"/>
    </source>
</evidence>
<feature type="region of interest" description="Disordered" evidence="1">
    <location>
        <begin position="257"/>
        <end position="512"/>
    </location>
</feature>
<organism evidence="3 4">
    <name type="scientific">Ricinus communis</name>
    <name type="common">Castor bean</name>
    <dbReference type="NCBI Taxonomy" id="3988"/>
    <lineage>
        <taxon>Eukaryota</taxon>
        <taxon>Viridiplantae</taxon>
        <taxon>Streptophyta</taxon>
        <taxon>Embryophyta</taxon>
        <taxon>Tracheophyta</taxon>
        <taxon>Spermatophyta</taxon>
        <taxon>Magnoliopsida</taxon>
        <taxon>eudicotyledons</taxon>
        <taxon>Gunneridae</taxon>
        <taxon>Pentapetalae</taxon>
        <taxon>rosids</taxon>
        <taxon>fabids</taxon>
        <taxon>Malpighiales</taxon>
        <taxon>Euphorbiaceae</taxon>
        <taxon>Acalyphoideae</taxon>
        <taxon>Acalypheae</taxon>
        <taxon>Ricinus</taxon>
    </lineage>
</organism>
<evidence type="ECO:0000313" key="3">
    <source>
        <dbReference type="EMBL" id="EEF37675.1"/>
    </source>
</evidence>
<evidence type="ECO:0000259" key="2">
    <source>
        <dbReference type="Pfam" id="PF07223"/>
    </source>
</evidence>
<dbReference type="KEGG" id="rcu:8289807"/>
<dbReference type="EMBL" id="EQ973944">
    <property type="protein sequence ID" value="EEF37675.1"/>
    <property type="molecule type" value="Genomic_DNA"/>
</dbReference>
<feature type="compositionally biased region" description="Pro residues" evidence="1">
    <location>
        <begin position="284"/>
        <end position="300"/>
    </location>
</feature>
<dbReference type="STRING" id="3988.B9SF87"/>
<dbReference type="AlphaFoldDB" id="B9SF87"/>
<protein>
    <submittedName>
        <fullName evidence="3">DNA binding protein, putative</fullName>
    </submittedName>
</protein>
<dbReference type="PANTHER" id="PTHR31805">
    <property type="entry name" value="RECEPTOR-LIKE KINASE, PUTATIVE (DUF1421)-RELATED"/>
    <property type="match status" value="1"/>
</dbReference>
<feature type="region of interest" description="Disordered" evidence="1">
    <location>
        <begin position="17"/>
        <end position="38"/>
    </location>
</feature>
<dbReference type="PANTHER" id="PTHR31805:SF14">
    <property type="entry name" value="RECEPTOR-LIKE KINASE, PUTATIVE (DUF1421)-RELATED"/>
    <property type="match status" value="1"/>
</dbReference>
<dbReference type="FunCoup" id="B9SF87">
    <property type="interactions" value="1081"/>
</dbReference>
<dbReference type="eggNOG" id="ENOG502QPU7">
    <property type="taxonomic scope" value="Eukaryota"/>
</dbReference>
<feature type="compositionally biased region" description="Low complexity" evidence="1">
    <location>
        <begin position="335"/>
        <end position="378"/>
    </location>
</feature>
<sequence>MNASQFMDKQIMDLTSSSITQPTLHVSSSPPRQSNSCVKDDDIDLVNRQQENDPRQQQQQQQSMYDMNSIISGDNAIKKEEIVASYDFQPIRPTISSSPDSSALARVWISTDYKSNSPTASTLRHYGSLDSIEPAKVVVENDRSAFDAAIVSEIDKTMKKHTDNLLHLLEGVSARLTQLEIRSRCLENSVDELKVSIGNNHGNTDGKIEQVEKVLLKLQAGFEVLKDKHEIFEAQLKLAGLQVFKADHQQSVIQNSGHMDTMQQAASAPPQSHRHLPPVTFPQSIPPVPVPPSAVPPPPIAQQSFPLPNQFPQSQITPIPQKEPYYSSLGPIQETQNPQYQITPTQQPQPSSAAPSHQPYEPAPQQQYSQPPQLSQSQTSVGHHPVETPYNSSQSYPPSLRQPSSGAPPSQQYYGVPSHILDHSINRPSSGFPAGYGSPSGPTEPYPSGGSPSQYASSPTIKPPQLFSPGISQSSGSAYPQLPTARILPHALPTASGTGGGSGSSGTGNRVPIDDVVDKVSNMGFPREHVRATVRKLTENGQAVDLNTVLDKLMNDGEVQPQRGWFGR</sequence>